<dbReference type="Proteomes" id="UP000664731">
    <property type="component" value="Unassembled WGS sequence"/>
</dbReference>
<keyword evidence="2" id="KW-1185">Reference proteome</keyword>
<accession>A0A939GZ46</accession>
<dbReference type="RefSeq" id="WP_207575438.1">
    <property type="nucleotide sequence ID" value="NZ_JAFNME010000018.1"/>
</dbReference>
<name>A0A939GZ46_9BURK</name>
<comment type="caution">
    <text evidence="1">The sequence shown here is derived from an EMBL/GenBank/DDBJ whole genome shotgun (WGS) entry which is preliminary data.</text>
</comment>
<reference evidence="1" key="1">
    <citation type="submission" date="2021-03" db="EMBL/GenBank/DDBJ databases">
        <title>Comamonas denitrificans.</title>
        <authorList>
            <person name="Finster K."/>
        </authorList>
    </citation>
    <scope>NUCLEOTIDE SEQUENCE</scope>
    <source>
        <strain evidence="1">MM2021_4</strain>
    </source>
</reference>
<dbReference type="EMBL" id="JAFNME010000018">
    <property type="protein sequence ID" value="MBO1249997.1"/>
    <property type="molecule type" value="Genomic_DNA"/>
</dbReference>
<organism evidence="1 2">
    <name type="scientific">Comamonas denitrificans</name>
    <dbReference type="NCBI Taxonomy" id="117506"/>
    <lineage>
        <taxon>Bacteria</taxon>
        <taxon>Pseudomonadati</taxon>
        <taxon>Pseudomonadota</taxon>
        <taxon>Betaproteobacteria</taxon>
        <taxon>Burkholderiales</taxon>
        <taxon>Comamonadaceae</taxon>
        <taxon>Comamonas</taxon>
    </lineage>
</organism>
<proteinExistence type="predicted"/>
<evidence type="ECO:0000313" key="1">
    <source>
        <dbReference type="EMBL" id="MBO1249997.1"/>
    </source>
</evidence>
<dbReference type="AlphaFoldDB" id="A0A939GZ46"/>
<evidence type="ECO:0000313" key="2">
    <source>
        <dbReference type="Proteomes" id="UP000664731"/>
    </source>
</evidence>
<sequence>MAHAEVLIRGGKNKKFDPVGRFINIETEIVVANFMVFYLCSIFGTQNPYQCGVERCAKCCGCFGQQLFLKHEKTLSTRCAELKIVFQNAVWQASHTA</sequence>
<gene>
    <name evidence="1" type="ORF">J1777_09220</name>
</gene>
<protein>
    <submittedName>
        <fullName evidence="1">Uncharacterized protein</fullName>
    </submittedName>
</protein>